<organism evidence="2 3">
    <name type="scientific">Azotobacter chroococcum NCIMB 8003</name>
    <dbReference type="NCBI Taxonomy" id="1328314"/>
    <lineage>
        <taxon>Bacteria</taxon>
        <taxon>Pseudomonadati</taxon>
        <taxon>Pseudomonadota</taxon>
        <taxon>Gammaproteobacteria</taxon>
        <taxon>Pseudomonadales</taxon>
        <taxon>Pseudomonadaceae</taxon>
        <taxon>Azotobacter</taxon>
    </lineage>
</organism>
<evidence type="ECO:0000313" key="3">
    <source>
        <dbReference type="Proteomes" id="UP000068210"/>
    </source>
</evidence>
<dbReference type="Pfam" id="PF05309">
    <property type="entry name" value="TraE"/>
    <property type="match status" value="1"/>
</dbReference>
<geneLocation type="plasmid" evidence="2 3">
    <name>pAcX50f</name>
</geneLocation>
<keyword evidence="1" id="KW-0812">Transmembrane</keyword>
<evidence type="ECO:0000256" key="1">
    <source>
        <dbReference type="SAM" id="Phobius"/>
    </source>
</evidence>
<dbReference type="Proteomes" id="UP000068210">
    <property type="component" value="Plasmid pAcX50f"/>
</dbReference>
<protein>
    <submittedName>
        <fullName evidence="2">IncF plasmid conjugative transfer pilus assembly protein TraE</fullName>
    </submittedName>
</protein>
<dbReference type="InterPro" id="IPR007973">
    <property type="entry name" value="Pilus_assembly_TraE"/>
</dbReference>
<sequence>MLARNLKDTFDTLRGEAKFLRMVVLGLIVANLFVSCVAISRDQVVTVVPPTLAEQSWVSKTKAGEEYTEAWAMYIAMLLGNVTPSNAAVVKDAIGPILDSSIYQDVMEVLDHQIFLIRQDRVSLGFEPQKVLRDNANPNKFFVVGRSVSEGPIGDKKRQSRTYEMELVIRNYRPLLSWLNTYSGEARSQDVIDRETKMNERMDKLHNKTE</sequence>
<gene>
    <name evidence="2" type="primary">trhE</name>
    <name evidence="2" type="ORF">Achr_f1590</name>
</gene>
<feature type="transmembrane region" description="Helical" evidence="1">
    <location>
        <begin position="20"/>
        <end position="40"/>
    </location>
</feature>
<accession>A0A0C4WM09</accession>
<reference evidence="2 3" key="1">
    <citation type="journal article" date="2015" name="PLoS ONE">
        <title>Azotobacter Genomes: The Genome of Azotobacter chroococcum NCIMB 8003 (ATCC 4412).</title>
        <authorList>
            <person name="Robson R.L."/>
            <person name="Jones R."/>
            <person name="Robson R.M."/>
            <person name="Schwartz A."/>
            <person name="Richardson T.H."/>
        </authorList>
    </citation>
    <scope>NUCLEOTIDE SEQUENCE [LARGE SCALE GENOMIC DNA]</scope>
    <source>
        <strain evidence="2 3">NCIMB 8003</strain>
        <plasmid evidence="3">Plasmid pAcX50f</plasmid>
    </source>
</reference>
<keyword evidence="1" id="KW-0472">Membrane</keyword>
<dbReference type="KEGG" id="acx:Achr_f1590"/>
<dbReference type="HOGENOM" id="CLU_085290_0_0_6"/>
<name>A0A0C4WM09_9GAMM</name>
<evidence type="ECO:0000313" key="2">
    <source>
        <dbReference type="EMBL" id="AJE23853.1"/>
    </source>
</evidence>
<dbReference type="RefSeq" id="WP_040107392.1">
    <property type="nucleotide sequence ID" value="NZ_CP010421.1"/>
</dbReference>
<keyword evidence="3" id="KW-1185">Reference proteome</keyword>
<keyword evidence="1" id="KW-1133">Transmembrane helix</keyword>
<proteinExistence type="predicted"/>
<keyword evidence="2" id="KW-0614">Plasmid</keyword>
<dbReference type="AlphaFoldDB" id="A0A0C4WM09"/>
<dbReference type="EMBL" id="CP010421">
    <property type="protein sequence ID" value="AJE23853.1"/>
    <property type="molecule type" value="Genomic_DNA"/>
</dbReference>